<proteinExistence type="predicted"/>
<comment type="caution">
    <text evidence="3">The sequence shown here is derived from an EMBL/GenBank/DDBJ whole genome shotgun (WGS) entry which is preliminary data.</text>
</comment>
<name>A0A3M7TL52_9BACI</name>
<sequence length="268" mass="30448">MKLLTLNCHSWQEENQWEKIRTIAEVIDQNDYDVIALQEVSQHVHANKLSGGVKEDNFAYVLIKELKKRGNNNYTMVWDVAHLGYDVYEEGLAILTKHPVTATESFYITESEDVSFWKARKIVGATIRYMERELTFYSCHLGWWGDDEESYKNQADRLVEKASEHDVYFLLGDFNNDGSTDGEGYDYLMSKGLTDTYTEAVTKDNGTTVVGDIAGWDGNEKGLRIDYIFTNVSLPVHGSTVIFNGKNRPVVSDHFGVEVIVEAPLPQV</sequence>
<dbReference type="GO" id="GO:0016787">
    <property type="term" value="F:hydrolase activity"/>
    <property type="evidence" value="ECO:0007669"/>
    <property type="project" value="UniProtKB-KW"/>
</dbReference>
<dbReference type="GO" id="GO:0004519">
    <property type="term" value="F:endonuclease activity"/>
    <property type="evidence" value="ECO:0007669"/>
    <property type="project" value="UniProtKB-KW"/>
</dbReference>
<keyword evidence="3" id="KW-0255">Endonuclease</keyword>
<keyword evidence="3" id="KW-0540">Nuclease</keyword>
<protein>
    <submittedName>
        <fullName evidence="3">Endonuclease</fullName>
    </submittedName>
</protein>
<dbReference type="InterPro" id="IPR005135">
    <property type="entry name" value="Endo/exonuclease/phosphatase"/>
</dbReference>
<dbReference type="CDD" id="cd09079">
    <property type="entry name" value="RgfB-like"/>
    <property type="match status" value="1"/>
</dbReference>
<feature type="domain" description="Endonuclease/exonuclease/phosphatase" evidence="2">
    <location>
        <begin position="20"/>
        <end position="254"/>
    </location>
</feature>
<dbReference type="RefSeq" id="WP_122901740.1">
    <property type="nucleotide sequence ID" value="NZ_RHIB01000004.1"/>
</dbReference>
<reference evidence="3 4" key="1">
    <citation type="submission" date="2018-10" db="EMBL/GenBank/DDBJ databases">
        <title>Bacillus Keqinensis sp. nov., a moderately halophilic bacterium isolated from a saline-alkaline lake.</title>
        <authorList>
            <person name="Wang H."/>
        </authorList>
    </citation>
    <scope>NUCLEOTIDE SEQUENCE [LARGE SCALE GENOMIC DNA]</scope>
    <source>
        <strain evidence="3 4">KQ-3</strain>
    </source>
</reference>
<keyword evidence="1" id="KW-0378">Hydrolase</keyword>
<gene>
    <name evidence="3" type="ORF">EBO34_19410</name>
</gene>
<keyword evidence="4" id="KW-1185">Reference proteome</keyword>
<dbReference type="Pfam" id="PF03372">
    <property type="entry name" value="Exo_endo_phos"/>
    <property type="match status" value="1"/>
</dbReference>
<dbReference type="PANTHER" id="PTHR15822">
    <property type="entry name" value="TRAF AND TNF RECEPTOR-ASSOCIATED PROTEIN"/>
    <property type="match status" value="1"/>
</dbReference>
<dbReference type="InterPro" id="IPR051547">
    <property type="entry name" value="TDP2-like"/>
</dbReference>
<evidence type="ECO:0000313" key="3">
    <source>
        <dbReference type="EMBL" id="RNA66289.1"/>
    </source>
</evidence>
<organism evidence="3 4">
    <name type="scientific">Alteribacter keqinensis</name>
    <dbReference type="NCBI Taxonomy" id="2483800"/>
    <lineage>
        <taxon>Bacteria</taxon>
        <taxon>Bacillati</taxon>
        <taxon>Bacillota</taxon>
        <taxon>Bacilli</taxon>
        <taxon>Bacillales</taxon>
        <taxon>Bacillaceae</taxon>
        <taxon>Alteribacter</taxon>
    </lineage>
</organism>
<evidence type="ECO:0000256" key="1">
    <source>
        <dbReference type="ARBA" id="ARBA00022801"/>
    </source>
</evidence>
<evidence type="ECO:0000313" key="4">
    <source>
        <dbReference type="Proteomes" id="UP000278746"/>
    </source>
</evidence>
<dbReference type="Gene3D" id="3.60.10.10">
    <property type="entry name" value="Endonuclease/exonuclease/phosphatase"/>
    <property type="match status" value="1"/>
</dbReference>
<dbReference type="Proteomes" id="UP000278746">
    <property type="component" value="Unassembled WGS sequence"/>
</dbReference>
<dbReference type="AlphaFoldDB" id="A0A3M7TL52"/>
<dbReference type="PANTHER" id="PTHR15822:SF23">
    <property type="entry name" value="ENDONUCLEASE_EXONUCLEASE_PHOSPHATASE FAMILY PROTEIN"/>
    <property type="match status" value="1"/>
</dbReference>
<dbReference type="InterPro" id="IPR036691">
    <property type="entry name" value="Endo/exonu/phosph_ase_sf"/>
</dbReference>
<dbReference type="EMBL" id="RHIB01000004">
    <property type="protein sequence ID" value="RNA66289.1"/>
    <property type="molecule type" value="Genomic_DNA"/>
</dbReference>
<dbReference type="OrthoDB" id="9812537at2"/>
<dbReference type="SUPFAM" id="SSF56219">
    <property type="entry name" value="DNase I-like"/>
    <property type="match status" value="1"/>
</dbReference>
<evidence type="ECO:0000259" key="2">
    <source>
        <dbReference type="Pfam" id="PF03372"/>
    </source>
</evidence>
<accession>A0A3M7TL52</accession>